<evidence type="ECO:0000256" key="1">
    <source>
        <dbReference type="ARBA" id="ARBA00023015"/>
    </source>
</evidence>
<dbReference type="InterPro" id="IPR036388">
    <property type="entry name" value="WH-like_DNA-bd_sf"/>
</dbReference>
<dbReference type="GO" id="GO:0003700">
    <property type="term" value="F:DNA-binding transcription factor activity"/>
    <property type="evidence" value="ECO:0007669"/>
    <property type="project" value="InterPro"/>
</dbReference>
<dbReference type="Proteomes" id="UP000515561">
    <property type="component" value="Chromosome"/>
</dbReference>
<dbReference type="KEGG" id="acel:acsn021_22800"/>
<dbReference type="AlphaFoldDB" id="A0A6S6R6R9"/>
<evidence type="ECO:0000313" key="5">
    <source>
        <dbReference type="EMBL" id="BCJ94711.1"/>
    </source>
</evidence>
<evidence type="ECO:0000313" key="6">
    <source>
        <dbReference type="Proteomes" id="UP000515561"/>
    </source>
</evidence>
<dbReference type="CDD" id="cd00090">
    <property type="entry name" value="HTH_ARSR"/>
    <property type="match status" value="1"/>
</dbReference>
<dbReference type="SMART" id="SM00418">
    <property type="entry name" value="HTH_ARSR"/>
    <property type="match status" value="1"/>
</dbReference>
<dbReference type="InterPro" id="IPR018334">
    <property type="entry name" value="ArsR_HTH"/>
</dbReference>
<dbReference type="NCBIfam" id="NF033788">
    <property type="entry name" value="HTH_metalloreg"/>
    <property type="match status" value="1"/>
</dbReference>
<keyword evidence="3" id="KW-0804">Transcription</keyword>
<dbReference type="PROSITE" id="PS50987">
    <property type="entry name" value="HTH_ARSR_2"/>
    <property type="match status" value="1"/>
</dbReference>
<sequence length="108" mass="12348">MDDKMYEYEQNAIVFKALCDSNRLMIIGLLKSGEKCACDLLEEMNISQSTLSHHMKLLCESGLINCRREGKWMNYSLRQKGFAKANSLLQDIMQAAILIDMDESCDCE</sequence>
<gene>
    <name evidence="5" type="ORF">acsn021_22800</name>
</gene>
<accession>A0A6S6R6R9</accession>
<dbReference type="InterPro" id="IPR036390">
    <property type="entry name" value="WH_DNA-bd_sf"/>
</dbReference>
<name>A0A6S6R6R9_9FIRM</name>
<dbReference type="PANTHER" id="PTHR33154:SF18">
    <property type="entry name" value="ARSENICAL RESISTANCE OPERON REPRESSOR"/>
    <property type="match status" value="1"/>
</dbReference>
<evidence type="ECO:0000259" key="4">
    <source>
        <dbReference type="PROSITE" id="PS50987"/>
    </source>
</evidence>
<dbReference type="InterPro" id="IPR001845">
    <property type="entry name" value="HTH_ArsR_DNA-bd_dom"/>
</dbReference>
<dbReference type="InterPro" id="IPR051081">
    <property type="entry name" value="HTH_MetalResp_TranReg"/>
</dbReference>
<evidence type="ECO:0000256" key="2">
    <source>
        <dbReference type="ARBA" id="ARBA00023125"/>
    </source>
</evidence>
<organism evidence="5 6">
    <name type="scientific">Anaerocolumna cellulosilytica</name>
    <dbReference type="NCBI Taxonomy" id="433286"/>
    <lineage>
        <taxon>Bacteria</taxon>
        <taxon>Bacillati</taxon>
        <taxon>Bacillota</taxon>
        <taxon>Clostridia</taxon>
        <taxon>Lachnospirales</taxon>
        <taxon>Lachnospiraceae</taxon>
        <taxon>Anaerocolumna</taxon>
    </lineage>
</organism>
<dbReference type="EMBL" id="AP023367">
    <property type="protein sequence ID" value="BCJ94711.1"/>
    <property type="molecule type" value="Genomic_DNA"/>
</dbReference>
<reference evidence="5 6" key="1">
    <citation type="journal article" date="2016" name="Int. J. Syst. Evol. Microbiol.">
        <title>Descriptions of Anaerotaenia torta gen. nov., sp. nov. and Anaerocolumna cellulosilytica gen. nov., sp. nov. isolated from a methanogenic reactor of cattle waste.</title>
        <authorList>
            <person name="Uek A."/>
            <person name="Ohtaki Y."/>
            <person name="Kaku N."/>
            <person name="Ueki K."/>
        </authorList>
    </citation>
    <scope>NUCLEOTIDE SEQUENCE [LARGE SCALE GENOMIC DNA]</scope>
    <source>
        <strain evidence="5 6">SN021</strain>
    </source>
</reference>
<dbReference type="RefSeq" id="WP_184089366.1">
    <property type="nucleotide sequence ID" value="NZ_AP023367.1"/>
</dbReference>
<keyword evidence="6" id="KW-1185">Reference proteome</keyword>
<feature type="domain" description="HTH arsR-type" evidence="4">
    <location>
        <begin position="3"/>
        <end position="100"/>
    </location>
</feature>
<dbReference type="PROSITE" id="PS00846">
    <property type="entry name" value="HTH_ARSR_1"/>
    <property type="match status" value="1"/>
</dbReference>
<dbReference type="PANTHER" id="PTHR33154">
    <property type="entry name" value="TRANSCRIPTIONAL REGULATOR, ARSR FAMILY"/>
    <property type="match status" value="1"/>
</dbReference>
<dbReference type="GO" id="GO:0003677">
    <property type="term" value="F:DNA binding"/>
    <property type="evidence" value="ECO:0007669"/>
    <property type="project" value="UniProtKB-KW"/>
</dbReference>
<keyword evidence="2" id="KW-0238">DNA-binding</keyword>
<evidence type="ECO:0000256" key="3">
    <source>
        <dbReference type="ARBA" id="ARBA00023163"/>
    </source>
</evidence>
<protein>
    <submittedName>
        <fullName evidence="5">Transcriptional regulator</fullName>
    </submittedName>
</protein>
<dbReference type="PRINTS" id="PR00778">
    <property type="entry name" value="HTHARSR"/>
</dbReference>
<dbReference type="SUPFAM" id="SSF46785">
    <property type="entry name" value="Winged helix' DNA-binding domain"/>
    <property type="match status" value="1"/>
</dbReference>
<proteinExistence type="predicted"/>
<keyword evidence="1" id="KW-0805">Transcription regulation</keyword>
<dbReference type="Pfam" id="PF01022">
    <property type="entry name" value="HTH_5"/>
    <property type="match status" value="1"/>
</dbReference>
<dbReference type="InterPro" id="IPR011991">
    <property type="entry name" value="ArsR-like_HTH"/>
</dbReference>
<dbReference type="Gene3D" id="1.10.10.10">
    <property type="entry name" value="Winged helix-like DNA-binding domain superfamily/Winged helix DNA-binding domain"/>
    <property type="match status" value="1"/>
</dbReference>